<dbReference type="Proteomes" id="UP000030125">
    <property type="component" value="Unassembled WGS sequence"/>
</dbReference>
<gene>
    <name evidence="3" type="ORF">HQ35_06300</name>
    <name evidence="4" type="ORF">SAMN02745205_00330</name>
</gene>
<feature type="signal peptide" evidence="2">
    <location>
        <begin position="1"/>
        <end position="25"/>
    </location>
</feature>
<evidence type="ECO:0000313" key="5">
    <source>
        <dbReference type="Proteomes" id="UP000030125"/>
    </source>
</evidence>
<reference evidence="4 6" key="2">
    <citation type="submission" date="2017-02" db="EMBL/GenBank/DDBJ databases">
        <authorList>
            <person name="Peterson S.W."/>
        </authorList>
    </citation>
    <scope>NUCLEOTIDE SEQUENCE [LARGE SCALE GENOMIC DNA]</scope>
    <source>
        <strain evidence="4 6">ATCC 700135</strain>
    </source>
</reference>
<keyword evidence="1" id="KW-1133">Transmembrane helix</keyword>
<dbReference type="STRING" id="36874.HQ34_01070"/>
<protein>
    <submittedName>
        <fullName evidence="4">ABC-type cobalt transport system, substrate-binding protein</fullName>
    </submittedName>
</protein>
<dbReference type="OrthoDB" id="1447652at2"/>
<evidence type="ECO:0000256" key="2">
    <source>
        <dbReference type="SAM" id="SignalP"/>
    </source>
</evidence>
<organism evidence="3 5">
    <name type="scientific">Porphyromonas cangingivalis</name>
    <dbReference type="NCBI Taxonomy" id="36874"/>
    <lineage>
        <taxon>Bacteria</taxon>
        <taxon>Pseudomonadati</taxon>
        <taxon>Bacteroidota</taxon>
        <taxon>Bacteroidia</taxon>
        <taxon>Bacteroidales</taxon>
        <taxon>Porphyromonadaceae</taxon>
        <taxon>Porphyromonas</taxon>
    </lineage>
</organism>
<keyword evidence="1" id="KW-0812">Transmembrane</keyword>
<keyword evidence="2" id="KW-0732">Signal</keyword>
<dbReference type="Proteomes" id="UP000189956">
    <property type="component" value="Unassembled WGS sequence"/>
</dbReference>
<evidence type="ECO:0000313" key="6">
    <source>
        <dbReference type="Proteomes" id="UP000189956"/>
    </source>
</evidence>
<proteinExistence type="predicted"/>
<accession>A0A099X0A4</accession>
<feature type="transmembrane region" description="Helical" evidence="1">
    <location>
        <begin position="68"/>
        <end position="88"/>
    </location>
</feature>
<dbReference type="AlphaFoldDB" id="A0A099X0A4"/>
<evidence type="ECO:0000313" key="4">
    <source>
        <dbReference type="EMBL" id="SJZ32884.1"/>
    </source>
</evidence>
<dbReference type="RefSeq" id="WP_025836913.1">
    <property type="nucleotide sequence ID" value="NZ_CALTZT010000002.1"/>
</dbReference>
<keyword evidence="5" id="KW-1185">Reference proteome</keyword>
<name>A0A099X0A4_PORCN</name>
<keyword evidence="1" id="KW-0472">Membrane</keyword>
<evidence type="ECO:0000256" key="1">
    <source>
        <dbReference type="SAM" id="Phobius"/>
    </source>
</evidence>
<reference evidence="3 5" key="1">
    <citation type="submission" date="2014-08" db="EMBL/GenBank/DDBJ databases">
        <title>Porphyromonas cangingivalis strain:COT-109_OH1386 Genome sequencing.</title>
        <authorList>
            <person name="Wallis C."/>
            <person name="Deusch O."/>
            <person name="O'Flynn C."/>
            <person name="Davis I."/>
            <person name="Jospin G."/>
            <person name="Darling A.E."/>
            <person name="Coil D.A."/>
            <person name="Alexiev A."/>
            <person name="Horsfall A."/>
            <person name="Kirkwood N."/>
            <person name="Harris S."/>
            <person name="Eisen J.A."/>
        </authorList>
    </citation>
    <scope>NUCLEOTIDE SEQUENCE [LARGE SCALE GENOMIC DNA]</scope>
    <source>
        <strain evidence="5">COT-109 OH1386</strain>
        <strain evidence="3">COT-109_OH1386</strain>
    </source>
</reference>
<feature type="chain" id="PRO_5014506415" evidence="2">
    <location>
        <begin position="26"/>
        <end position="98"/>
    </location>
</feature>
<dbReference type="EMBL" id="FUWL01000003">
    <property type="protein sequence ID" value="SJZ32884.1"/>
    <property type="molecule type" value="Genomic_DNA"/>
</dbReference>
<evidence type="ECO:0000313" key="3">
    <source>
        <dbReference type="EMBL" id="KGN80291.1"/>
    </source>
</evidence>
<sequence length="98" mass="10509">MNKTTNKIILVIILLLCLAAPIASAWIDFGGGTDDAACDVIHNITGHEGQVLEMNAIGYEPTDATEPWLFVLQVLIGICIFVAGYALLKKHANDKSAN</sequence>
<dbReference type="EMBL" id="JQJD01000043">
    <property type="protein sequence ID" value="KGN80291.1"/>
    <property type="molecule type" value="Genomic_DNA"/>
</dbReference>